<feature type="transmembrane region" description="Helical" evidence="2">
    <location>
        <begin position="541"/>
        <end position="560"/>
    </location>
</feature>
<feature type="transmembrane region" description="Helical" evidence="2">
    <location>
        <begin position="401"/>
        <end position="426"/>
    </location>
</feature>
<evidence type="ECO:0000256" key="1">
    <source>
        <dbReference type="SAM" id="MobiDB-lite"/>
    </source>
</evidence>
<keyword evidence="4" id="KW-1185">Reference proteome</keyword>
<feature type="compositionally biased region" description="Basic residues" evidence="1">
    <location>
        <begin position="8"/>
        <end position="19"/>
    </location>
</feature>
<feature type="compositionally biased region" description="Basic and acidic residues" evidence="1">
    <location>
        <begin position="57"/>
        <end position="69"/>
    </location>
</feature>
<evidence type="ECO:0000313" key="4">
    <source>
        <dbReference type="Proteomes" id="UP000597656"/>
    </source>
</evidence>
<proteinExistence type="predicted"/>
<feature type="transmembrane region" description="Helical" evidence="2">
    <location>
        <begin position="239"/>
        <end position="261"/>
    </location>
</feature>
<evidence type="ECO:0000256" key="2">
    <source>
        <dbReference type="SAM" id="Phobius"/>
    </source>
</evidence>
<dbReference type="InterPro" id="IPR025291">
    <property type="entry name" value="DUF4153"/>
</dbReference>
<organism evidence="3 4">
    <name type="scientific">Lentzea pudingi</name>
    <dbReference type="NCBI Taxonomy" id="1789439"/>
    <lineage>
        <taxon>Bacteria</taxon>
        <taxon>Bacillati</taxon>
        <taxon>Actinomycetota</taxon>
        <taxon>Actinomycetes</taxon>
        <taxon>Pseudonocardiales</taxon>
        <taxon>Pseudonocardiaceae</taxon>
        <taxon>Lentzea</taxon>
    </lineage>
</organism>
<feature type="region of interest" description="Disordered" evidence="1">
    <location>
        <begin position="1"/>
        <end position="145"/>
    </location>
</feature>
<comment type="caution">
    <text evidence="3">The sequence shown here is derived from an EMBL/GenBank/DDBJ whole genome shotgun (WGS) entry which is preliminary data.</text>
</comment>
<dbReference type="EMBL" id="BMNC01000002">
    <property type="protein sequence ID" value="GGM82678.1"/>
    <property type="molecule type" value="Genomic_DNA"/>
</dbReference>
<sequence>MTDDKAARRPKYRNLRKTGYRPVAGKPEGAEGVPEPGKGTPEPGEGTSQPGKGTPGPEKDAEAGSRRGTPEPGTPATQPTQEVRQDQSASEKPAKRPAKAADAPKPVKAADTPKPAKEPAKPAGGPKPVKEPEPAAAPAPPAKPAEVVAATLPPASPWQAPPRYPAAAPAMTAPGVPFMPWWRPPTTGAPGKAMIAGLAAGLGGAFLAVPNNGVGWFLAGLVGVGGVLFYAGKPTVERALWLAGALAFLAMGFLRAAEWVFPLSLMASMLCGSIAMAGGKTVRGLVFGALGVGLGALRSIPWVSKGFRRRGPIGIRPFVSVGVALVLLLVFGSLLAGADKGFNDFLEGLIPDLDVDDYVQQAFFGVVAALGALGACYLVAAPPEIDEDAEVKPGSLRLKDYGLPVGVLVVLFTGFVGTQLAVLFGGEAYVMKTAGVTFAEYARSGFWQLLWVTILTLGVIAGVARFAVKKTQRDQLWLRVLLGSLAVLTLVIVASALSRMWFYQQAYGWTVLRLLVASCEVWLAVVYVMVIASGISLRANWLPKAIVATGAAFFLAVVALNPERVVADYNVSRFEATQKIDTYYLSQLSEDAVPALVRLPQHERSCALRWMKNRTPEKDWREWNLARHNAKKSLESVAVTEVTCEGAYSFER</sequence>
<feature type="compositionally biased region" description="Polar residues" evidence="1">
    <location>
        <begin position="75"/>
        <end position="90"/>
    </location>
</feature>
<feature type="transmembrane region" description="Helical" evidence="2">
    <location>
        <begin position="446"/>
        <end position="468"/>
    </location>
</feature>
<gene>
    <name evidence="3" type="ORF">GCM10011609_18280</name>
</gene>
<accession>A0ABQ2HIC1</accession>
<feature type="transmembrane region" description="Helical" evidence="2">
    <location>
        <begin position="214"/>
        <end position="232"/>
    </location>
</feature>
<feature type="transmembrane region" description="Helical" evidence="2">
    <location>
        <begin position="318"/>
        <end position="338"/>
    </location>
</feature>
<evidence type="ECO:0008006" key="5">
    <source>
        <dbReference type="Google" id="ProtNLM"/>
    </source>
</evidence>
<feature type="compositionally biased region" description="Low complexity" evidence="1">
    <location>
        <begin position="100"/>
        <end position="113"/>
    </location>
</feature>
<evidence type="ECO:0000313" key="3">
    <source>
        <dbReference type="EMBL" id="GGM82678.1"/>
    </source>
</evidence>
<dbReference type="Pfam" id="PF13687">
    <property type="entry name" value="DUF4153"/>
    <property type="match status" value="1"/>
</dbReference>
<feature type="transmembrane region" description="Helical" evidence="2">
    <location>
        <begin position="189"/>
        <end position="208"/>
    </location>
</feature>
<keyword evidence="2" id="KW-0812">Transmembrane</keyword>
<protein>
    <recommendedName>
        <fullName evidence="5">DUF4173 domain-containing protein</fullName>
    </recommendedName>
</protein>
<feature type="compositionally biased region" description="Low complexity" evidence="1">
    <location>
        <begin position="31"/>
        <end position="46"/>
    </location>
</feature>
<feature type="transmembrane region" description="Helical" evidence="2">
    <location>
        <begin position="514"/>
        <end position="534"/>
    </location>
</feature>
<feature type="transmembrane region" description="Helical" evidence="2">
    <location>
        <begin position="480"/>
        <end position="502"/>
    </location>
</feature>
<keyword evidence="2" id="KW-1133">Transmembrane helix</keyword>
<reference evidence="4" key="1">
    <citation type="journal article" date="2019" name="Int. J. Syst. Evol. Microbiol.">
        <title>The Global Catalogue of Microorganisms (GCM) 10K type strain sequencing project: providing services to taxonomists for standard genome sequencing and annotation.</title>
        <authorList>
            <consortium name="The Broad Institute Genomics Platform"/>
            <consortium name="The Broad Institute Genome Sequencing Center for Infectious Disease"/>
            <person name="Wu L."/>
            <person name="Ma J."/>
        </authorList>
    </citation>
    <scope>NUCLEOTIDE SEQUENCE [LARGE SCALE GENOMIC DNA]</scope>
    <source>
        <strain evidence="4">CGMCC 4.7319</strain>
    </source>
</reference>
<name>A0ABQ2HIC1_9PSEU</name>
<feature type="transmembrane region" description="Helical" evidence="2">
    <location>
        <begin position="281"/>
        <end position="297"/>
    </location>
</feature>
<dbReference type="Proteomes" id="UP000597656">
    <property type="component" value="Unassembled WGS sequence"/>
</dbReference>
<feature type="transmembrane region" description="Helical" evidence="2">
    <location>
        <begin position="358"/>
        <end position="380"/>
    </location>
</feature>
<keyword evidence="2" id="KW-0472">Membrane</keyword>